<dbReference type="OrthoDB" id="5327538at2759"/>
<dbReference type="PROSITE" id="PS00061">
    <property type="entry name" value="ADH_SHORT"/>
    <property type="match status" value="1"/>
</dbReference>
<dbReference type="Pfam" id="PF00106">
    <property type="entry name" value="adh_short"/>
    <property type="match status" value="1"/>
</dbReference>
<dbReference type="InterPro" id="IPR002347">
    <property type="entry name" value="SDR_fam"/>
</dbReference>
<dbReference type="Proteomes" id="UP000094526">
    <property type="component" value="Unassembled WGS sequence"/>
</dbReference>
<evidence type="ECO:0000256" key="2">
    <source>
        <dbReference type="SAM" id="MobiDB-lite"/>
    </source>
</evidence>
<reference evidence="4" key="1">
    <citation type="submission" date="2015-07" db="EMBL/GenBank/DDBJ databases">
        <authorList>
            <person name="Teixeira M.M."/>
            <person name="Souza R.C."/>
            <person name="Almeida L.G."/>
            <person name="Vicente V.A."/>
            <person name="de Hoog S."/>
            <person name="Bocca A.L."/>
            <person name="de Almeida S.R."/>
            <person name="Vasconcelos A.T."/>
            <person name="Felipe M.S."/>
        </authorList>
    </citation>
    <scope>NUCLEOTIDE SEQUENCE [LARGE SCALE GENOMIC DNA]</scope>
    <source>
        <strain evidence="4">KSF</strain>
    </source>
</reference>
<comment type="caution">
    <text evidence="3">The sequence shown here is derived from an EMBL/GenBank/DDBJ whole genome shotgun (WGS) entry which is preliminary data.</text>
</comment>
<dbReference type="InterPro" id="IPR051935">
    <property type="entry name" value="HSDL2"/>
</dbReference>
<proteinExistence type="predicted"/>
<dbReference type="Gene3D" id="3.40.50.720">
    <property type="entry name" value="NAD(P)-binding Rossmann-like Domain"/>
    <property type="match status" value="1"/>
</dbReference>
<organism evidence="3 4">
    <name type="scientific">Cladophialophora carrionii</name>
    <dbReference type="NCBI Taxonomy" id="86049"/>
    <lineage>
        <taxon>Eukaryota</taxon>
        <taxon>Fungi</taxon>
        <taxon>Dikarya</taxon>
        <taxon>Ascomycota</taxon>
        <taxon>Pezizomycotina</taxon>
        <taxon>Eurotiomycetes</taxon>
        <taxon>Chaetothyriomycetidae</taxon>
        <taxon>Chaetothyriales</taxon>
        <taxon>Herpotrichiellaceae</taxon>
        <taxon>Cladophialophora</taxon>
    </lineage>
</organism>
<gene>
    <name evidence="3" type="ORF">CLCR_11311</name>
</gene>
<dbReference type="PANTHER" id="PTHR42808">
    <property type="entry name" value="HYDROXYSTEROID DEHYDROGENASE-LIKE PROTEIN 2"/>
    <property type="match status" value="1"/>
</dbReference>
<dbReference type="EMBL" id="LGRB01000011">
    <property type="protein sequence ID" value="OCT49255.1"/>
    <property type="molecule type" value="Genomic_DNA"/>
</dbReference>
<dbReference type="SUPFAM" id="SSF51735">
    <property type="entry name" value="NAD(P)-binding Rossmann-fold domains"/>
    <property type="match status" value="1"/>
</dbReference>
<dbReference type="VEuPathDB" id="FungiDB:G647_02683"/>
<dbReference type="InterPro" id="IPR020904">
    <property type="entry name" value="Sc_DH/Rdtase_CS"/>
</dbReference>
<evidence type="ECO:0000256" key="1">
    <source>
        <dbReference type="ARBA" id="ARBA00022857"/>
    </source>
</evidence>
<evidence type="ECO:0000313" key="4">
    <source>
        <dbReference type="Proteomes" id="UP000094526"/>
    </source>
</evidence>
<keyword evidence="1" id="KW-0521">NADP</keyword>
<dbReference type="VEuPathDB" id="FungiDB:CLCR_11311"/>
<dbReference type="InterPro" id="IPR036291">
    <property type="entry name" value="NAD(P)-bd_dom_sf"/>
</dbReference>
<protein>
    <recommendedName>
        <fullName evidence="5">Hydroxysteroid dehydrogenase-like protein 2</fullName>
    </recommendedName>
</protein>
<dbReference type="PRINTS" id="PR00081">
    <property type="entry name" value="GDHRDH"/>
</dbReference>
<feature type="region of interest" description="Disordered" evidence="2">
    <location>
        <begin position="359"/>
        <end position="380"/>
    </location>
</feature>
<evidence type="ECO:0000313" key="3">
    <source>
        <dbReference type="EMBL" id="OCT49255.1"/>
    </source>
</evidence>
<sequence length="380" mass="41804">MAASNKQVCLIIGASRGIGRQVAIDLAREGYYVVVSAKTTSDASSIPPSSFPPDPNSAASTINTVAREITEAGGSALALRIDVRDVDNVKDVVDDVVRRLGRLDVLIYNSGAIWWSAVETTPVKRFLLLQQVNPQGLYAAVAAALPHFGTQHRHRQQGCCCCWKGRIIVVSPPIYSRFFRGKTAYAMGKVGMSVLTKGLAMDFVRQGRKDMAITSIWPTSIDVRRRIQTENVTTVLVLVHGEHGFQSRCQVTTVSVNESPPWLTRAELVKKSIESAATQDSTRREPQLAKDLRHATIYSDAILAMLRSPAEEVNGLLVTDEDFLRKKGVTDFSRYSVVPGSTPRRIMPAEFPVLEVAEQDDEGRRVDSVALRQGRDKSKL</sequence>
<accession>A0A1C1CL51</accession>
<dbReference type="PANTHER" id="PTHR42808:SF4">
    <property type="entry name" value="SHORT CHAIN DEHYDROGENASE"/>
    <property type="match status" value="1"/>
</dbReference>
<dbReference type="STRING" id="86049.A0A1C1CL51"/>
<feature type="compositionally biased region" description="Basic and acidic residues" evidence="2">
    <location>
        <begin position="362"/>
        <end position="380"/>
    </location>
</feature>
<dbReference type="AlphaFoldDB" id="A0A1C1CL51"/>
<name>A0A1C1CL51_9EURO</name>
<keyword evidence="4" id="KW-1185">Reference proteome</keyword>
<evidence type="ECO:0008006" key="5">
    <source>
        <dbReference type="Google" id="ProtNLM"/>
    </source>
</evidence>